<dbReference type="SMART" id="SM01061">
    <property type="entry name" value="CAT_RBD"/>
    <property type="match status" value="1"/>
</dbReference>
<dbReference type="InterPro" id="IPR036650">
    <property type="entry name" value="CAT_RNA-bd_dom_sf"/>
</dbReference>
<sequence>MLQVKKVLNNNVLIAIHPSYNEVILTGKGIGFGKKPGENISSEKAEKFFVLKNEKEQQQYKQLLDYVDESFIGLMNECMEKIETRLQIQLNEHIHVGLTDHLYFAVKRIQQGIDIKNPFLNETESAYPKEYSVAMEVVNWLNKKLNIDIPEGEVGFIALHIHSALTNKNLSEINRHTQLINELVQIIEISLNIKIDRKDVNYLRLVHHFHCSIERISEGNIPSEKQETLAKVLQNEYPVCYNLAWKLIKIMQQKLQKPVPDEEAVYITLHLQRLSKQQ</sequence>
<feature type="domain" description="PRD" evidence="2">
    <location>
        <begin position="172"/>
        <end position="278"/>
    </location>
</feature>
<dbReference type="GO" id="GO:0003723">
    <property type="term" value="F:RNA binding"/>
    <property type="evidence" value="ECO:0007669"/>
    <property type="project" value="InterPro"/>
</dbReference>
<keyword evidence="4" id="KW-1185">Reference proteome</keyword>
<dbReference type="InterPro" id="IPR036634">
    <property type="entry name" value="PRD_sf"/>
</dbReference>
<dbReference type="Gene3D" id="2.30.24.10">
    <property type="entry name" value="CAT RNA-binding domain"/>
    <property type="match status" value="1"/>
</dbReference>
<dbReference type="Pfam" id="PF03123">
    <property type="entry name" value="CAT_RBD"/>
    <property type="match status" value="1"/>
</dbReference>
<evidence type="ECO:0000256" key="1">
    <source>
        <dbReference type="ARBA" id="ARBA00022737"/>
    </source>
</evidence>
<dbReference type="InterPro" id="IPR004341">
    <property type="entry name" value="CAT_RNA-bd_dom"/>
</dbReference>
<dbReference type="Proteomes" id="UP000215224">
    <property type="component" value="Chromosome"/>
</dbReference>
<feature type="domain" description="PRD" evidence="2">
    <location>
        <begin position="66"/>
        <end position="171"/>
    </location>
</feature>
<evidence type="ECO:0000259" key="2">
    <source>
        <dbReference type="PROSITE" id="PS51372"/>
    </source>
</evidence>
<dbReference type="Gene3D" id="1.20.890.100">
    <property type="match status" value="1"/>
</dbReference>
<name>A0A223KQH7_9BACI</name>
<dbReference type="SUPFAM" id="SSF50151">
    <property type="entry name" value="SacY-like RNA-binding domain"/>
    <property type="match status" value="1"/>
</dbReference>
<evidence type="ECO:0000313" key="4">
    <source>
        <dbReference type="Proteomes" id="UP000215224"/>
    </source>
</evidence>
<dbReference type="EMBL" id="CP018866">
    <property type="protein sequence ID" value="AST91666.1"/>
    <property type="molecule type" value="Genomic_DNA"/>
</dbReference>
<dbReference type="Gene3D" id="1.10.1790.10">
    <property type="entry name" value="PRD domain"/>
    <property type="match status" value="1"/>
</dbReference>
<dbReference type="AlphaFoldDB" id="A0A223KQH7"/>
<gene>
    <name evidence="3" type="ORF">BC6307_10425</name>
</gene>
<dbReference type="InterPro" id="IPR050661">
    <property type="entry name" value="BglG_antiterminators"/>
</dbReference>
<dbReference type="KEGG" id="bcoh:BC6307_10425"/>
<dbReference type="PROSITE" id="PS51372">
    <property type="entry name" value="PRD_2"/>
    <property type="match status" value="2"/>
</dbReference>
<dbReference type="RefSeq" id="WP_066414199.1">
    <property type="nucleotide sequence ID" value="NZ_CP018866.1"/>
</dbReference>
<reference evidence="3 4" key="1">
    <citation type="submission" date="2016-12" db="EMBL/GenBank/DDBJ databases">
        <title>The whole genome sequencing and assembly of Bacillus cohnii DSM 6307T strain.</title>
        <authorList>
            <person name="Lee Y.-J."/>
            <person name="Yi H."/>
            <person name="Bahn Y.-S."/>
            <person name="Kim J.F."/>
            <person name="Lee D.-W."/>
        </authorList>
    </citation>
    <scope>NUCLEOTIDE SEQUENCE [LARGE SCALE GENOMIC DNA]</scope>
    <source>
        <strain evidence="3 4">DSM 6307</strain>
    </source>
</reference>
<dbReference type="Gene3D" id="1.20.58.1950">
    <property type="match status" value="1"/>
</dbReference>
<keyword evidence="1" id="KW-0677">Repeat</keyword>
<accession>A0A223KQH7</accession>
<dbReference type="Pfam" id="PF00874">
    <property type="entry name" value="PRD"/>
    <property type="match status" value="2"/>
</dbReference>
<organism evidence="3 4">
    <name type="scientific">Sutcliffiella cohnii</name>
    <dbReference type="NCBI Taxonomy" id="33932"/>
    <lineage>
        <taxon>Bacteria</taxon>
        <taxon>Bacillati</taxon>
        <taxon>Bacillota</taxon>
        <taxon>Bacilli</taxon>
        <taxon>Bacillales</taxon>
        <taxon>Bacillaceae</taxon>
        <taxon>Sutcliffiella</taxon>
    </lineage>
</organism>
<dbReference type="PANTHER" id="PTHR30185:SF16">
    <property type="entry name" value="PROTEIN GLCT"/>
    <property type="match status" value="1"/>
</dbReference>
<dbReference type="PANTHER" id="PTHR30185">
    <property type="entry name" value="CRYPTIC BETA-GLUCOSIDE BGL OPERON ANTITERMINATOR"/>
    <property type="match status" value="1"/>
</dbReference>
<proteinExistence type="predicted"/>
<dbReference type="STRING" id="1314751.GCA_001591425_01508"/>
<dbReference type="NCBIfam" id="NF047357">
    <property type="entry name" value="antiterm_GlcT"/>
    <property type="match status" value="1"/>
</dbReference>
<dbReference type="GO" id="GO:0006355">
    <property type="term" value="P:regulation of DNA-templated transcription"/>
    <property type="evidence" value="ECO:0007669"/>
    <property type="project" value="InterPro"/>
</dbReference>
<protein>
    <submittedName>
        <fullName evidence="3">PtsGHI operon antiterminator</fullName>
    </submittedName>
</protein>
<dbReference type="SUPFAM" id="SSF63520">
    <property type="entry name" value="PTS-regulatory domain, PRD"/>
    <property type="match status" value="2"/>
</dbReference>
<dbReference type="InterPro" id="IPR011608">
    <property type="entry name" value="PRD"/>
</dbReference>
<evidence type="ECO:0000313" key="3">
    <source>
        <dbReference type="EMBL" id="AST91666.1"/>
    </source>
</evidence>